<dbReference type="CDD" id="cd02247">
    <property type="entry name" value="cupin_pirin_C"/>
    <property type="match status" value="1"/>
</dbReference>
<reference evidence="6 7" key="1">
    <citation type="submission" date="2016-07" db="EMBL/GenBank/DDBJ databases">
        <title>Pervasive Adenine N6-methylation of Active Genes in Fungi.</title>
        <authorList>
            <consortium name="DOE Joint Genome Institute"/>
            <person name="Mondo S.J."/>
            <person name="Dannebaum R.O."/>
            <person name="Kuo R.C."/>
            <person name="Labutti K."/>
            <person name="Haridas S."/>
            <person name="Kuo A."/>
            <person name="Salamov A."/>
            <person name="Ahrendt S.R."/>
            <person name="Lipzen A."/>
            <person name="Sullivan W."/>
            <person name="Andreopoulos W.B."/>
            <person name="Clum A."/>
            <person name="Lindquist E."/>
            <person name="Daum C."/>
            <person name="Ramamoorthy G.K."/>
            <person name="Gryganskyi A."/>
            <person name="Culley D."/>
            <person name="Magnuson J.K."/>
            <person name="James T.Y."/>
            <person name="O'Malley M.A."/>
            <person name="Stajich J.E."/>
            <person name="Spatafora J.W."/>
            <person name="Visel A."/>
            <person name="Grigoriev I.V."/>
        </authorList>
    </citation>
    <scope>NUCLEOTIDE SEQUENCE [LARGE SCALE GENOMIC DNA]</scope>
    <source>
        <strain evidence="6 7">NRRL 3116</strain>
    </source>
</reference>
<dbReference type="InParanoid" id="A0A1Y2GUR9"/>
<dbReference type="InterPro" id="IPR011051">
    <property type="entry name" value="RmlC_Cupin_sf"/>
</dbReference>
<dbReference type="OrthoDB" id="198735at2759"/>
<keyword evidence="2" id="KW-0479">Metal-binding</keyword>
<evidence type="ECO:0000313" key="7">
    <source>
        <dbReference type="Proteomes" id="UP000193648"/>
    </source>
</evidence>
<sequence>RRFRTIVKSIPSREQTDGVGARVRRSIGGYEVRYHDPFLLLDEFMVDRNGGFLDHAHRGFETVTYMLRGQFQHEDFADRKGVIGPGDVQWMTAGRGIVHCEMPVKSQTPAHGLQLWVNLSKEYKMCEPQYQELRDEQIPRARQNNDGVVIKVIAGESHGVKSPVYTRTPIMYLDFKMKKNRSVEQTIPVSFSGFVYVLRGTVHIFKGEAQHTLVLSEGDGADRIKFDEEKGGAHFVLIAGEPLKEPMVQQGPFVMNTKEEIVETFADYRDGKNGFERAPFWRS</sequence>
<comment type="cofactor">
    <cofactor evidence="2">
        <name>Fe cation</name>
        <dbReference type="ChEBI" id="CHEBI:24875"/>
    </cofactor>
    <text evidence="2">Binds 1 Fe cation per subunit.</text>
</comment>
<name>A0A1Y2GUR9_9FUNG</name>
<dbReference type="AlphaFoldDB" id="A0A1Y2GUR9"/>
<evidence type="ECO:0000259" key="4">
    <source>
        <dbReference type="Pfam" id="PF02678"/>
    </source>
</evidence>
<feature type="binding site" evidence="2">
    <location>
        <position position="99"/>
    </location>
    <ligand>
        <name>Fe cation</name>
        <dbReference type="ChEBI" id="CHEBI:24875"/>
    </ligand>
</feature>
<dbReference type="CDD" id="cd02909">
    <property type="entry name" value="cupin_pirin_N"/>
    <property type="match status" value="1"/>
</dbReference>
<dbReference type="GO" id="GO:0005634">
    <property type="term" value="C:nucleus"/>
    <property type="evidence" value="ECO:0007669"/>
    <property type="project" value="TreeGrafter"/>
</dbReference>
<dbReference type="InterPro" id="IPR014710">
    <property type="entry name" value="RmlC-like_jellyroll"/>
</dbReference>
<dbReference type="Pfam" id="PF02678">
    <property type="entry name" value="Pirin"/>
    <property type="match status" value="1"/>
</dbReference>
<feature type="binding site" evidence="2">
    <location>
        <position position="57"/>
    </location>
    <ligand>
        <name>Fe cation</name>
        <dbReference type="ChEBI" id="CHEBI:24875"/>
    </ligand>
</feature>
<evidence type="ECO:0000256" key="2">
    <source>
        <dbReference type="PIRSR" id="PIRSR006232-1"/>
    </source>
</evidence>
<dbReference type="GO" id="GO:0046872">
    <property type="term" value="F:metal ion binding"/>
    <property type="evidence" value="ECO:0007669"/>
    <property type="project" value="UniProtKB-KW"/>
</dbReference>
<evidence type="ECO:0000256" key="1">
    <source>
        <dbReference type="ARBA" id="ARBA00008416"/>
    </source>
</evidence>
<comment type="similarity">
    <text evidence="1 3">Belongs to the pirin family.</text>
</comment>
<protein>
    <submittedName>
        <fullName evidence="6">RmlC-like cupin domain-containing protein</fullName>
    </submittedName>
</protein>
<dbReference type="InterPro" id="IPR012093">
    <property type="entry name" value="Pirin"/>
</dbReference>
<dbReference type="RefSeq" id="XP_021883803.1">
    <property type="nucleotide sequence ID" value="XM_022020229.1"/>
</dbReference>
<keyword evidence="2" id="KW-0408">Iron</keyword>
<feature type="non-terminal residue" evidence="6">
    <location>
        <position position="1"/>
    </location>
</feature>
<dbReference type="PIRSF" id="PIRSF006232">
    <property type="entry name" value="Pirin"/>
    <property type="match status" value="1"/>
</dbReference>
<evidence type="ECO:0000313" key="6">
    <source>
        <dbReference type="EMBL" id="ORZ24822.1"/>
    </source>
</evidence>
<dbReference type="Gene3D" id="2.60.120.10">
    <property type="entry name" value="Jelly Rolls"/>
    <property type="match status" value="2"/>
</dbReference>
<dbReference type="SUPFAM" id="SSF51182">
    <property type="entry name" value="RmlC-like cupins"/>
    <property type="match status" value="1"/>
</dbReference>
<dbReference type="InterPro" id="IPR003829">
    <property type="entry name" value="Pirin_N_dom"/>
</dbReference>
<feature type="domain" description="Pirin N-terminal" evidence="4">
    <location>
        <begin position="21"/>
        <end position="117"/>
    </location>
</feature>
<evidence type="ECO:0000256" key="3">
    <source>
        <dbReference type="RuleBase" id="RU003457"/>
    </source>
</evidence>
<dbReference type="PANTHER" id="PTHR13903:SF8">
    <property type="entry name" value="PIRIN"/>
    <property type="match status" value="1"/>
</dbReference>
<gene>
    <name evidence="6" type="ORF">BCR41DRAFT_280912</name>
</gene>
<accession>A0A1Y2GUR9</accession>
<dbReference type="EMBL" id="MCFF01000008">
    <property type="protein sequence ID" value="ORZ24822.1"/>
    <property type="molecule type" value="Genomic_DNA"/>
</dbReference>
<feature type="domain" description="Pirin C-terminal" evidence="5">
    <location>
        <begin position="172"/>
        <end position="274"/>
    </location>
</feature>
<dbReference type="GeneID" id="33562073"/>
<feature type="binding site" evidence="2">
    <location>
        <position position="101"/>
    </location>
    <ligand>
        <name>Fe cation</name>
        <dbReference type="ChEBI" id="CHEBI:24875"/>
    </ligand>
</feature>
<dbReference type="InterPro" id="IPR008778">
    <property type="entry name" value="Pirin_C_dom"/>
</dbReference>
<feature type="binding site" evidence="2">
    <location>
        <position position="55"/>
    </location>
    <ligand>
        <name>Fe cation</name>
        <dbReference type="ChEBI" id="CHEBI:24875"/>
    </ligand>
</feature>
<dbReference type="STRING" id="64571.A0A1Y2GUR9"/>
<comment type="caution">
    <text evidence="6">The sequence shown here is derived from an EMBL/GenBank/DDBJ whole genome shotgun (WGS) entry which is preliminary data.</text>
</comment>
<feature type="non-terminal residue" evidence="6">
    <location>
        <position position="283"/>
    </location>
</feature>
<evidence type="ECO:0000259" key="5">
    <source>
        <dbReference type="Pfam" id="PF05726"/>
    </source>
</evidence>
<dbReference type="PANTHER" id="PTHR13903">
    <property type="entry name" value="PIRIN-RELATED"/>
    <property type="match status" value="1"/>
</dbReference>
<dbReference type="Pfam" id="PF05726">
    <property type="entry name" value="Pirin_C"/>
    <property type="match status" value="1"/>
</dbReference>
<proteinExistence type="inferred from homology"/>
<organism evidence="6 7">
    <name type="scientific">Lobosporangium transversale</name>
    <dbReference type="NCBI Taxonomy" id="64571"/>
    <lineage>
        <taxon>Eukaryota</taxon>
        <taxon>Fungi</taxon>
        <taxon>Fungi incertae sedis</taxon>
        <taxon>Mucoromycota</taxon>
        <taxon>Mortierellomycotina</taxon>
        <taxon>Mortierellomycetes</taxon>
        <taxon>Mortierellales</taxon>
        <taxon>Mortierellaceae</taxon>
        <taxon>Lobosporangium</taxon>
    </lineage>
</organism>
<dbReference type="Proteomes" id="UP000193648">
    <property type="component" value="Unassembled WGS sequence"/>
</dbReference>
<dbReference type="GO" id="GO:0008127">
    <property type="term" value="F:quercetin 2,3-dioxygenase activity"/>
    <property type="evidence" value="ECO:0007669"/>
    <property type="project" value="TreeGrafter"/>
</dbReference>
<keyword evidence="7" id="KW-1185">Reference proteome</keyword>